<evidence type="ECO:0000313" key="2">
    <source>
        <dbReference type="Proteomes" id="UP000708208"/>
    </source>
</evidence>
<evidence type="ECO:0000313" key="1">
    <source>
        <dbReference type="EMBL" id="CAG7815943.1"/>
    </source>
</evidence>
<gene>
    <name evidence="1" type="ORF">AFUS01_LOCUS26588</name>
</gene>
<reference evidence="1" key="1">
    <citation type="submission" date="2021-06" db="EMBL/GenBank/DDBJ databases">
        <authorList>
            <person name="Hodson N. C."/>
            <person name="Mongue J. A."/>
            <person name="Jaron S. K."/>
        </authorList>
    </citation>
    <scope>NUCLEOTIDE SEQUENCE</scope>
</reference>
<dbReference type="EMBL" id="CAJVCH010357096">
    <property type="protein sequence ID" value="CAG7815943.1"/>
    <property type="molecule type" value="Genomic_DNA"/>
</dbReference>
<accession>A0A8J2L5H2</accession>
<dbReference type="Proteomes" id="UP000708208">
    <property type="component" value="Unassembled WGS sequence"/>
</dbReference>
<organism evidence="1 2">
    <name type="scientific">Allacma fusca</name>
    <dbReference type="NCBI Taxonomy" id="39272"/>
    <lineage>
        <taxon>Eukaryota</taxon>
        <taxon>Metazoa</taxon>
        <taxon>Ecdysozoa</taxon>
        <taxon>Arthropoda</taxon>
        <taxon>Hexapoda</taxon>
        <taxon>Collembola</taxon>
        <taxon>Symphypleona</taxon>
        <taxon>Sminthuridae</taxon>
        <taxon>Allacma</taxon>
    </lineage>
</organism>
<dbReference type="AlphaFoldDB" id="A0A8J2L5H2"/>
<proteinExistence type="predicted"/>
<sequence>MAKSEIAKVYATKCVGHYDYIVWFDAQTETSLNSSFSKLAKQLSIPFESVEDVPSVYQKIFRTLKTGIFIFDNAEGLRSGNGQFGLEGYLHTDFLLNDPINIVTSRNGQMRWGELASKIKIIRIDRLSFQETHHCVLKYLQIETQILLKSGSFNFFDCQNLGRLSPGFVIGVYNYGQTRRKQIV</sequence>
<protein>
    <submittedName>
        <fullName evidence="1">Uncharacterized protein</fullName>
    </submittedName>
</protein>
<comment type="caution">
    <text evidence="1">The sequence shown here is derived from an EMBL/GenBank/DDBJ whole genome shotgun (WGS) entry which is preliminary data.</text>
</comment>
<dbReference type="OrthoDB" id="4739854at2759"/>
<name>A0A8J2L5H2_9HEXA</name>
<keyword evidence="2" id="KW-1185">Reference proteome</keyword>